<name>A0AAI8MET4_9BRAD</name>
<accession>A0AAI8MET4</accession>
<evidence type="ECO:0008006" key="4">
    <source>
        <dbReference type="Google" id="ProtNLM"/>
    </source>
</evidence>
<dbReference type="RefSeq" id="WP_015688200.1">
    <property type="nucleotide sequence ID" value="NC_017082.1"/>
</dbReference>
<reference evidence="2 3" key="1">
    <citation type="journal article" date="2012" name="Microbes Environ.">
        <title>Complete genome sequence of Bradyrhizobium sp. S23321: insights into symbiosis evolution in soil oligotrophs.</title>
        <authorList>
            <person name="Okubo T."/>
            <person name="Tsukui T."/>
            <person name="Maita H."/>
            <person name="Okamoto S."/>
            <person name="Oshima K."/>
            <person name="Fujisawa T."/>
            <person name="Saito A."/>
            <person name="Futamata H."/>
            <person name="Hattori R."/>
            <person name="Shimomura Y."/>
            <person name="Haruta S."/>
            <person name="Morimoto S."/>
            <person name="Wang Y."/>
            <person name="Sakai Y."/>
            <person name="Hattori M."/>
            <person name="Aizawa S."/>
            <person name="Nagashima K.V.P."/>
            <person name="Masuda S."/>
            <person name="Hattori T."/>
            <person name="Yamashita A."/>
            <person name="Bao Z."/>
            <person name="Hayatsu M."/>
            <person name="Kajiya-Kanegae H."/>
            <person name="Yoshinaga I."/>
            <person name="Sakamoto K."/>
            <person name="Toyota K."/>
            <person name="Nakao M."/>
            <person name="Kohara M."/>
            <person name="Anda M."/>
            <person name="Niwa R."/>
            <person name="Jung-Hwan P."/>
            <person name="Sameshima-Saito R."/>
            <person name="Tokuda S."/>
            <person name="Yamamoto S."/>
            <person name="Yamamoto S."/>
            <person name="Yokoyama T."/>
            <person name="Akutsu T."/>
            <person name="Nakamura Y."/>
            <person name="Nakahira-Yanaka Y."/>
            <person name="Takada Hoshino Y."/>
            <person name="Hirakawa H."/>
            <person name="Mitsui H."/>
            <person name="Terasawa K."/>
            <person name="Itakura M."/>
            <person name="Sato S."/>
            <person name="Ikeda-Ohtsubo W."/>
            <person name="Sakakura N."/>
            <person name="Kaminuma E."/>
            <person name="Minamisawa K."/>
        </authorList>
    </citation>
    <scope>NUCLEOTIDE SEQUENCE [LARGE SCALE GENOMIC DNA]</scope>
    <source>
        <strain evidence="2 3">S23321</strain>
    </source>
</reference>
<dbReference type="KEGG" id="brs:S23_57370"/>
<dbReference type="Proteomes" id="UP000007886">
    <property type="component" value="Chromosome"/>
</dbReference>
<sequence length="138" mass="15356">MTIRNTLRFACAAVIAASFARVHAVQLKQMPIDFVGEWCNGSTFEGQTNWTLPSWVEEDGKCTNILSVSKYDFNMVIGKVSFSCVPDAIRQNQETAPSGTTYLATINAHCTTDTESGRGRPATFEFSRYKGNIYIKQK</sequence>
<protein>
    <recommendedName>
        <fullName evidence="4">DUF3617 family protein</fullName>
    </recommendedName>
</protein>
<evidence type="ECO:0000256" key="1">
    <source>
        <dbReference type="SAM" id="SignalP"/>
    </source>
</evidence>
<proteinExistence type="predicted"/>
<dbReference type="AlphaFoldDB" id="A0AAI8MET4"/>
<keyword evidence="3" id="KW-1185">Reference proteome</keyword>
<keyword evidence="1" id="KW-0732">Signal</keyword>
<evidence type="ECO:0000313" key="2">
    <source>
        <dbReference type="EMBL" id="BAL78928.1"/>
    </source>
</evidence>
<feature type="signal peptide" evidence="1">
    <location>
        <begin position="1"/>
        <end position="24"/>
    </location>
</feature>
<organism evidence="2 3">
    <name type="scientific">Bradyrhizobium cosmicum</name>
    <dbReference type="NCBI Taxonomy" id="1404864"/>
    <lineage>
        <taxon>Bacteria</taxon>
        <taxon>Pseudomonadati</taxon>
        <taxon>Pseudomonadota</taxon>
        <taxon>Alphaproteobacteria</taxon>
        <taxon>Hyphomicrobiales</taxon>
        <taxon>Nitrobacteraceae</taxon>
        <taxon>Bradyrhizobium</taxon>
    </lineage>
</organism>
<evidence type="ECO:0000313" key="3">
    <source>
        <dbReference type="Proteomes" id="UP000007886"/>
    </source>
</evidence>
<feature type="chain" id="PRO_5042557971" description="DUF3617 family protein" evidence="1">
    <location>
        <begin position="25"/>
        <end position="138"/>
    </location>
</feature>
<gene>
    <name evidence="2" type="ORF">S23_57370</name>
</gene>
<dbReference type="EMBL" id="AP012279">
    <property type="protein sequence ID" value="BAL78928.1"/>
    <property type="molecule type" value="Genomic_DNA"/>
</dbReference>